<dbReference type="Gene3D" id="3.90.320.10">
    <property type="match status" value="1"/>
</dbReference>
<evidence type="ECO:0000259" key="1">
    <source>
        <dbReference type="Pfam" id="PF12705"/>
    </source>
</evidence>
<dbReference type="InterPro" id="IPR011604">
    <property type="entry name" value="PDDEXK-like_dom_sf"/>
</dbReference>
<protein>
    <recommendedName>
        <fullName evidence="1">PD-(D/E)XK endonuclease-like domain-containing protein</fullName>
    </recommendedName>
</protein>
<feature type="domain" description="PD-(D/E)XK endonuclease-like" evidence="1">
    <location>
        <begin position="122"/>
        <end position="220"/>
    </location>
</feature>
<dbReference type="InterPro" id="IPR038726">
    <property type="entry name" value="PDDEXK_AddAB-type"/>
</dbReference>
<dbReference type="EMBL" id="MN740505">
    <property type="protein sequence ID" value="QHU30345.1"/>
    <property type="molecule type" value="Genomic_DNA"/>
</dbReference>
<organism evidence="2">
    <name type="scientific">viral metagenome</name>
    <dbReference type="NCBI Taxonomy" id="1070528"/>
    <lineage>
        <taxon>unclassified sequences</taxon>
        <taxon>metagenomes</taxon>
        <taxon>organismal metagenomes</taxon>
    </lineage>
</organism>
<dbReference type="Pfam" id="PF12705">
    <property type="entry name" value="PDDEXK_1"/>
    <property type="match status" value="1"/>
</dbReference>
<evidence type="ECO:0000313" key="2">
    <source>
        <dbReference type="EMBL" id="QHU30345.1"/>
    </source>
</evidence>
<proteinExistence type="predicted"/>
<dbReference type="AlphaFoldDB" id="A0A6C0LK25"/>
<reference evidence="2" key="1">
    <citation type="journal article" date="2020" name="Nature">
        <title>Giant virus diversity and host interactions through global metagenomics.</title>
        <authorList>
            <person name="Schulz F."/>
            <person name="Roux S."/>
            <person name="Paez-Espino D."/>
            <person name="Jungbluth S."/>
            <person name="Walsh D.A."/>
            <person name="Denef V.J."/>
            <person name="McMahon K.D."/>
            <person name="Konstantinidis K.T."/>
            <person name="Eloe-Fadrosh E.A."/>
            <person name="Kyrpides N.C."/>
            <person name="Woyke T."/>
        </authorList>
    </citation>
    <scope>NUCLEOTIDE SEQUENCE</scope>
    <source>
        <strain evidence="2">GVMAG-M-3300027833-11</strain>
    </source>
</reference>
<name>A0A6C0LK25_9ZZZZ</name>
<sequence length="250" mass="29889">MDTLAKRNPHPRDSHILFDEPTHTYTIDGDSDYTSVTTWNHTHFKQFDADKVISNMMSGRNWYNSKYYGQTREEIKAGWEKNRDEAASAGTKMHYDIECHYNGLEVSNDSLEYKQFEAYLKDHPFKPYRTEWTVWDKSLKLAGSIDMVYENDDGTLMIYDWKRSKGIVRNKQWEEYSTTECIKHLPDTNFWHYSLQLNTYKAILERNYNKKVTKLCLVCLYPDQKTYKLFEVPDMTEEINMLFELRKTQL</sequence>
<accession>A0A6C0LK25</accession>